<dbReference type="HOGENOM" id="CLU_015553_3_5_10"/>
<evidence type="ECO:0000313" key="10">
    <source>
        <dbReference type="Proteomes" id="UP000016496"/>
    </source>
</evidence>
<dbReference type="EMBL" id="AWSV01000145">
    <property type="protein sequence ID" value="ERI81994.1"/>
    <property type="molecule type" value="Genomic_DNA"/>
</dbReference>
<dbReference type="SUPFAM" id="SSF48452">
    <property type="entry name" value="TPR-like"/>
    <property type="match status" value="1"/>
</dbReference>
<dbReference type="AlphaFoldDB" id="U2BUX6"/>
<dbReference type="RefSeq" id="WP_021646391.1">
    <property type="nucleotide sequence ID" value="NZ_KE993143.1"/>
</dbReference>
<evidence type="ECO:0000256" key="1">
    <source>
        <dbReference type="ARBA" id="ARBA00004442"/>
    </source>
</evidence>
<organism evidence="9 10">
    <name type="scientific">Bacteroides pyogenes F0041</name>
    <dbReference type="NCBI Taxonomy" id="1321819"/>
    <lineage>
        <taxon>Bacteria</taxon>
        <taxon>Pseudomonadati</taxon>
        <taxon>Bacteroidota</taxon>
        <taxon>Bacteroidia</taxon>
        <taxon>Bacteroidales</taxon>
        <taxon>Bacteroidaceae</taxon>
        <taxon>Bacteroides</taxon>
    </lineage>
</organism>
<reference evidence="9 10" key="1">
    <citation type="submission" date="2013-08" db="EMBL/GenBank/DDBJ databases">
        <authorList>
            <person name="Weinstock G."/>
            <person name="Sodergren E."/>
            <person name="Wylie T."/>
            <person name="Fulton L."/>
            <person name="Fulton R."/>
            <person name="Fronick C."/>
            <person name="O'Laughlin M."/>
            <person name="Godfrey J."/>
            <person name="Miner T."/>
            <person name="Herter B."/>
            <person name="Appelbaum E."/>
            <person name="Cordes M."/>
            <person name="Lek S."/>
            <person name="Wollam A."/>
            <person name="Pepin K.H."/>
            <person name="Palsikar V.B."/>
            <person name="Mitreva M."/>
            <person name="Wilson R.K."/>
        </authorList>
    </citation>
    <scope>NUCLEOTIDE SEQUENCE [LARGE SCALE GENOMIC DNA]</scope>
    <source>
        <strain evidence="9 10">F0041</strain>
    </source>
</reference>
<protein>
    <submittedName>
        <fullName evidence="9">SusD family protein</fullName>
    </submittedName>
</protein>
<keyword evidence="4" id="KW-0472">Membrane</keyword>
<dbReference type="InterPro" id="IPR011990">
    <property type="entry name" value="TPR-like_helical_dom_sf"/>
</dbReference>
<comment type="similarity">
    <text evidence="2">Belongs to the SusD family.</text>
</comment>
<evidence type="ECO:0000256" key="6">
    <source>
        <dbReference type="SAM" id="SignalP"/>
    </source>
</evidence>
<dbReference type="PATRIC" id="fig|1321819.3.peg.2549"/>
<proteinExistence type="inferred from homology"/>
<feature type="signal peptide" evidence="6">
    <location>
        <begin position="1"/>
        <end position="18"/>
    </location>
</feature>
<feature type="chain" id="PRO_5004623925" evidence="6">
    <location>
        <begin position="19"/>
        <end position="623"/>
    </location>
</feature>
<dbReference type="Proteomes" id="UP000016496">
    <property type="component" value="Unassembled WGS sequence"/>
</dbReference>
<name>U2BUX6_9BACE</name>
<evidence type="ECO:0000313" key="9">
    <source>
        <dbReference type="EMBL" id="ERI81994.1"/>
    </source>
</evidence>
<dbReference type="InterPro" id="IPR012944">
    <property type="entry name" value="SusD_RagB_dom"/>
</dbReference>
<gene>
    <name evidence="9" type="ORF">HMPREF1981_02760</name>
</gene>
<evidence type="ECO:0000256" key="3">
    <source>
        <dbReference type="ARBA" id="ARBA00022729"/>
    </source>
</evidence>
<accession>U2BUX6</accession>
<dbReference type="GO" id="GO:0009279">
    <property type="term" value="C:cell outer membrane"/>
    <property type="evidence" value="ECO:0007669"/>
    <property type="project" value="UniProtKB-SubCell"/>
</dbReference>
<evidence type="ECO:0000256" key="4">
    <source>
        <dbReference type="ARBA" id="ARBA00023136"/>
    </source>
</evidence>
<evidence type="ECO:0000256" key="5">
    <source>
        <dbReference type="ARBA" id="ARBA00023237"/>
    </source>
</evidence>
<comment type="caution">
    <text evidence="9">The sequence shown here is derived from an EMBL/GenBank/DDBJ whole genome shotgun (WGS) entry which is preliminary data.</text>
</comment>
<dbReference type="Gene3D" id="1.25.40.390">
    <property type="match status" value="2"/>
</dbReference>
<keyword evidence="3 6" id="KW-0732">Signal</keyword>
<sequence>MKKIIMILLAAMSLVACDIERLPSNSMSASKITGDPSSSLGALMNGMYAQLKTWSDPMHRCGEYAGDNMMIRGSSTDAFYEFISFSRTAKNYRLQNFWDYGYKAIAQASNIISMIKEGQGAEIDNNLGECYYVRGMLYFYLARAYGRPYYQAPDKNLGVPIVNGTPENVLGDMLLPDRATVEKTYAQAIEDLKKAESLMTIDKGVAYASKEAAWAMLSRIYLYMSGTYESPNREYAALAADYATKVIKSNKYTLLSRTDFMKYNQLKPENNKESIFVVKRVASEFSGYDHYYGVGGMYANIGGMGWGEMYASAKYIDLLNETGRNDWRPDSYKIVDARAAFIEPTYYKSENGKMRKVIRFVKPTLPAKVNITLNDNIGYNYVQADFSEEDGKFYAIEKAVTQYERSKDDPDKLVAKKGADGKTEVKDVRYELDLVSQENGYFKVKKYNVGNNVTPVFIDLVGTQDYFIILNRAYPQFYITKCSREGEDSHLHSPVISRLGEIFLNRAEAYAKMGEYGKALIDLNTIRGRSIEGGEYPDLSADKAGELIDKERQLELAFQAERSYDVFRNGKALQRRYPGPQKQFEDVPATDFRVVYYIPQDAINSYPGTLTQNPTDNSNVILH</sequence>
<dbReference type="OrthoDB" id="617686at2"/>
<evidence type="ECO:0000259" key="8">
    <source>
        <dbReference type="Pfam" id="PF14322"/>
    </source>
</evidence>
<dbReference type="Pfam" id="PF14322">
    <property type="entry name" value="SusD-like_3"/>
    <property type="match status" value="1"/>
</dbReference>
<dbReference type="PROSITE" id="PS51257">
    <property type="entry name" value="PROKAR_LIPOPROTEIN"/>
    <property type="match status" value="1"/>
</dbReference>
<feature type="domain" description="RagB/SusD" evidence="7">
    <location>
        <begin position="273"/>
        <end position="614"/>
    </location>
</feature>
<evidence type="ECO:0000259" key="7">
    <source>
        <dbReference type="Pfam" id="PF07980"/>
    </source>
</evidence>
<dbReference type="Pfam" id="PF07980">
    <property type="entry name" value="SusD_RagB"/>
    <property type="match status" value="1"/>
</dbReference>
<feature type="domain" description="SusD-like N-terminal" evidence="8">
    <location>
        <begin position="36"/>
        <end position="222"/>
    </location>
</feature>
<dbReference type="InterPro" id="IPR033985">
    <property type="entry name" value="SusD-like_N"/>
</dbReference>
<keyword evidence="5" id="KW-0998">Cell outer membrane</keyword>
<evidence type="ECO:0000256" key="2">
    <source>
        <dbReference type="ARBA" id="ARBA00006275"/>
    </source>
</evidence>
<comment type="subcellular location">
    <subcellularLocation>
        <location evidence="1">Cell outer membrane</location>
    </subcellularLocation>
</comment>